<accession>A0AC61MQB7</accession>
<evidence type="ECO:0000313" key="2">
    <source>
        <dbReference type="Proteomes" id="UP000595814"/>
    </source>
</evidence>
<keyword evidence="2" id="KW-1185">Reference proteome</keyword>
<sequence length="163" mass="18286">MKKKLLILGLILSLSLTACNNSKNSTNTTENQPTVKQEQETEANTTETEAIKETENNSDDATKEEISVPTNVTTSIENKMNEEFKNIDVYAEIKDFNIDVENNSIKINAFVEDGTSEGTAEELAIKMEEKLDSIISKEDDLITNYNINIEIKEDTTNIILFSK</sequence>
<evidence type="ECO:0000313" key="1">
    <source>
        <dbReference type="EMBL" id="QQK07857.1"/>
    </source>
</evidence>
<organism evidence="1 2">
    <name type="scientific">Miniphocaeibacter halophilus</name>
    <dbReference type="NCBI Taxonomy" id="2931922"/>
    <lineage>
        <taxon>Bacteria</taxon>
        <taxon>Bacillati</taxon>
        <taxon>Bacillota</taxon>
        <taxon>Tissierellia</taxon>
        <taxon>Tissierellales</taxon>
        <taxon>Peptoniphilaceae</taxon>
        <taxon>Miniphocaeibacter</taxon>
    </lineage>
</organism>
<proteinExistence type="predicted"/>
<protein>
    <submittedName>
        <fullName evidence="1">Uncharacterized protein</fullName>
    </submittedName>
</protein>
<reference evidence="1 2" key="1">
    <citation type="journal article" date="2022" name="Int. J. Syst. Evol. Microbiol.">
        <title>Miniphocaeibacter halophilus sp. nov., an ammonium-tolerant acetate-producing bacterium isolated from a biogas system.</title>
        <authorList>
            <person name="Schnurer A."/>
            <person name="Singh A."/>
            <person name="Bi S."/>
            <person name="Qiao W."/>
            <person name="Westerholm M."/>
        </authorList>
    </citation>
    <scope>NUCLEOTIDE SEQUENCE [LARGE SCALE GENOMIC DNA]</scope>
    <source>
        <strain evidence="1 2">AMB_01</strain>
    </source>
</reference>
<dbReference type="EMBL" id="CP066744">
    <property type="protein sequence ID" value="QQK07857.1"/>
    <property type="molecule type" value="Genomic_DNA"/>
</dbReference>
<gene>
    <name evidence="1" type="ORF">JFY71_11365</name>
</gene>
<dbReference type="Proteomes" id="UP000595814">
    <property type="component" value="Chromosome"/>
</dbReference>
<name>A0AC61MQB7_9FIRM</name>